<proteinExistence type="predicted"/>
<feature type="transmembrane region" description="Helical" evidence="1">
    <location>
        <begin position="156"/>
        <end position="179"/>
    </location>
</feature>
<dbReference type="EMBL" id="LR215973">
    <property type="protein sequence ID" value="VFA99737.1"/>
    <property type="molecule type" value="Genomic_DNA"/>
</dbReference>
<keyword evidence="1" id="KW-1133">Transmembrane helix</keyword>
<feature type="domain" description="MHYT" evidence="2">
    <location>
        <begin position="25"/>
        <end position="213"/>
    </location>
</feature>
<feature type="transmembrane region" description="Helical" evidence="1">
    <location>
        <begin position="60"/>
        <end position="84"/>
    </location>
</feature>
<keyword evidence="1" id="KW-0812">Transmembrane</keyword>
<dbReference type="GO" id="GO:0016020">
    <property type="term" value="C:membrane"/>
    <property type="evidence" value="ECO:0007669"/>
    <property type="project" value="UniProtKB-UniRule"/>
</dbReference>
<keyword evidence="1" id="KW-0472">Membrane</keyword>
<feature type="transmembrane region" description="Helical" evidence="1">
    <location>
        <begin position="191"/>
        <end position="214"/>
    </location>
</feature>
<accession>A0A4U8WBF8</accession>
<evidence type="ECO:0000259" key="2">
    <source>
        <dbReference type="PROSITE" id="PS50924"/>
    </source>
</evidence>
<dbReference type="RefSeq" id="WP_130917839.1">
    <property type="nucleotide sequence ID" value="NZ_LR215973.1"/>
</dbReference>
<dbReference type="PANTHER" id="PTHR35152:SF1">
    <property type="entry name" value="DOMAIN SIGNALLING PROTEIN, PUTATIVE (AFU_ORTHOLOGUE AFUA_5G11310)-RELATED"/>
    <property type="match status" value="1"/>
</dbReference>
<evidence type="ECO:0000313" key="4">
    <source>
        <dbReference type="Proteomes" id="UP000290439"/>
    </source>
</evidence>
<dbReference type="PANTHER" id="PTHR35152">
    <property type="entry name" value="DOMAIN SIGNALLING PROTEIN, PUTATIVE (AFU_ORTHOLOGUE AFUA_5G11310)-RELATED"/>
    <property type="match status" value="1"/>
</dbReference>
<reference evidence="3 4" key="1">
    <citation type="submission" date="2019-02" db="EMBL/GenBank/DDBJ databases">
        <authorList>
            <consortium name="Pathogen Informatics"/>
        </authorList>
    </citation>
    <scope>NUCLEOTIDE SEQUENCE [LARGE SCALE GENOMIC DNA]</scope>
    <source>
        <strain evidence="3 4">3012STDY6756504</strain>
    </source>
</reference>
<protein>
    <submittedName>
        <fullName evidence="3">MHYT domain (Predicted integral membrane sensor domain)</fullName>
    </submittedName>
</protein>
<name>A0A4U8WBF8_9NOCA</name>
<dbReference type="InterPro" id="IPR005330">
    <property type="entry name" value="MHYT_dom"/>
</dbReference>
<feature type="transmembrane region" description="Helical" evidence="1">
    <location>
        <begin position="229"/>
        <end position="251"/>
    </location>
</feature>
<gene>
    <name evidence="3" type="ORF">NCTC10797_03524</name>
</gene>
<sequence length="272" mass="27983">MADTLASATGLLAAEANAEMEWFAMGYWLIGLSLGVSALGALVGLACVVHGRRSARFRPVWLGAAAISIGGVGIWLATAVPLLGVAVPGTVLRYDAATLGVSLAVIVIAVFAGLVIVGRELRLPRLVAGGLVMGLGAGLMQYLQVSSVDVQGSVELTVWLLVVATVIAVIVATGCLWVFQSMQVLAARIGTIVLFAAGVAGVYYTGVAALGFTLDDAAESPAGMQLFDFVFPMFVLGSLALALPITAVLVAPDRRELATVDPALRPVLEPAR</sequence>
<evidence type="ECO:0000313" key="3">
    <source>
        <dbReference type="EMBL" id="VFA99737.1"/>
    </source>
</evidence>
<feature type="transmembrane region" description="Helical" evidence="1">
    <location>
        <begin position="126"/>
        <end position="144"/>
    </location>
</feature>
<evidence type="ECO:0000256" key="1">
    <source>
        <dbReference type="PROSITE-ProRule" id="PRU00244"/>
    </source>
</evidence>
<feature type="transmembrane region" description="Helical" evidence="1">
    <location>
        <begin position="28"/>
        <end position="48"/>
    </location>
</feature>
<feature type="transmembrane region" description="Helical" evidence="1">
    <location>
        <begin position="96"/>
        <end position="117"/>
    </location>
</feature>
<dbReference type="PROSITE" id="PS50924">
    <property type="entry name" value="MHYT"/>
    <property type="match status" value="1"/>
</dbReference>
<dbReference type="AlphaFoldDB" id="A0A4U8WBF8"/>
<dbReference type="Proteomes" id="UP000290439">
    <property type="component" value="Chromosome"/>
</dbReference>
<dbReference type="Pfam" id="PF03707">
    <property type="entry name" value="MHYT"/>
    <property type="match status" value="1"/>
</dbReference>
<organism evidence="3 4">
    <name type="scientific">Nocardia cyriacigeorgica</name>
    <dbReference type="NCBI Taxonomy" id="135487"/>
    <lineage>
        <taxon>Bacteria</taxon>
        <taxon>Bacillati</taxon>
        <taxon>Actinomycetota</taxon>
        <taxon>Actinomycetes</taxon>
        <taxon>Mycobacteriales</taxon>
        <taxon>Nocardiaceae</taxon>
        <taxon>Nocardia</taxon>
    </lineage>
</organism>